<protein>
    <recommendedName>
        <fullName evidence="15">Ras-2</fullName>
    </recommendedName>
</protein>
<dbReference type="SMART" id="SM00173">
    <property type="entry name" value="RAS"/>
    <property type="match status" value="1"/>
</dbReference>
<keyword evidence="1" id="KW-0488">Methylation</keyword>
<evidence type="ECO:0000256" key="4">
    <source>
        <dbReference type="ARBA" id="ARBA00022801"/>
    </source>
</evidence>
<dbReference type="InterPro" id="IPR020849">
    <property type="entry name" value="Small_GTPase_Ras-type"/>
</dbReference>
<proteinExistence type="inferred from homology"/>
<keyword evidence="4" id="KW-0378">Hydrolase</keyword>
<dbReference type="GO" id="GO:0043539">
    <property type="term" value="F:protein serine/threonine kinase activator activity"/>
    <property type="evidence" value="ECO:0007669"/>
    <property type="project" value="EnsemblFungi"/>
</dbReference>
<keyword evidence="7" id="KW-0472">Membrane</keyword>
<dbReference type="GO" id="GO:0005829">
    <property type="term" value="C:cytosol"/>
    <property type="evidence" value="ECO:0007669"/>
    <property type="project" value="GOC"/>
</dbReference>
<dbReference type="GO" id="GO:0007165">
    <property type="term" value="P:signal transduction"/>
    <property type="evidence" value="ECO:0007669"/>
    <property type="project" value="InterPro"/>
</dbReference>
<dbReference type="GO" id="GO:0012505">
    <property type="term" value="C:endomembrane system"/>
    <property type="evidence" value="ECO:0007669"/>
    <property type="project" value="UniProtKB-SubCell"/>
</dbReference>
<dbReference type="GO" id="GO:0042147">
    <property type="term" value="P:retrograde transport, endosome to Golgi"/>
    <property type="evidence" value="ECO:0007669"/>
    <property type="project" value="EnsemblFungi"/>
</dbReference>
<reference evidence="13 14" key="1">
    <citation type="journal article" date="2015" name="Genome Biol. Evol.">
        <title>Phylogenomic analyses indicate that early fungi evolved digesting cell walls of algal ancestors of land plants.</title>
        <authorList>
            <person name="Chang Y."/>
            <person name="Wang S."/>
            <person name="Sekimoto S."/>
            <person name="Aerts A.L."/>
            <person name="Choi C."/>
            <person name="Clum A."/>
            <person name="LaButti K.M."/>
            <person name="Lindquist E.A."/>
            <person name="Yee Ngan C."/>
            <person name="Ohm R.A."/>
            <person name="Salamov A.A."/>
            <person name="Grigoriev I.V."/>
            <person name="Spatafora J.W."/>
            <person name="Berbee M.L."/>
        </authorList>
    </citation>
    <scope>NUCLEOTIDE SEQUENCE [LARGE SCALE GENOMIC DNA]</scope>
    <source>
        <strain evidence="13 14">JEL478</strain>
    </source>
</reference>
<dbReference type="Proteomes" id="UP000070544">
    <property type="component" value="Unassembled WGS sequence"/>
</dbReference>
<comment type="subcellular location">
    <subcellularLocation>
        <location evidence="11">Endomembrane system</location>
        <topology evidence="11">Lipid-anchor</topology>
        <orientation evidence="11">Cytoplasmic side</orientation>
    </subcellularLocation>
</comment>
<evidence type="ECO:0000256" key="12">
    <source>
        <dbReference type="ARBA" id="ARBA00049117"/>
    </source>
</evidence>
<accession>A0A139AQ84</accession>
<comment type="similarity">
    <text evidence="10">Belongs to the small GTPase superfamily. Rheb family.</text>
</comment>
<dbReference type="AlphaFoldDB" id="A0A139AQ84"/>
<dbReference type="Pfam" id="PF00071">
    <property type="entry name" value="Ras"/>
    <property type="match status" value="1"/>
</dbReference>
<keyword evidence="2" id="KW-0479">Metal-binding</keyword>
<evidence type="ECO:0000256" key="2">
    <source>
        <dbReference type="ARBA" id="ARBA00022723"/>
    </source>
</evidence>
<evidence type="ECO:0008006" key="15">
    <source>
        <dbReference type="Google" id="ProtNLM"/>
    </source>
</evidence>
<keyword evidence="3" id="KW-0547">Nucleotide-binding</keyword>
<organism evidence="13 14">
    <name type="scientific">Gonapodya prolifera (strain JEL478)</name>
    <name type="common">Monoblepharis prolifera</name>
    <dbReference type="NCBI Taxonomy" id="1344416"/>
    <lineage>
        <taxon>Eukaryota</taxon>
        <taxon>Fungi</taxon>
        <taxon>Fungi incertae sedis</taxon>
        <taxon>Chytridiomycota</taxon>
        <taxon>Chytridiomycota incertae sedis</taxon>
        <taxon>Monoblepharidomycetes</taxon>
        <taxon>Monoblepharidales</taxon>
        <taxon>Gonapodyaceae</taxon>
        <taxon>Gonapodya</taxon>
    </lineage>
</organism>
<dbReference type="GO" id="GO:1905589">
    <property type="term" value="P:positive regulation of L-arginine import across plasma membrane"/>
    <property type="evidence" value="ECO:0007669"/>
    <property type="project" value="EnsemblFungi"/>
</dbReference>
<dbReference type="OMA" id="SARHNEN"/>
<dbReference type="Gene3D" id="3.40.50.300">
    <property type="entry name" value="P-loop containing nucleotide triphosphate hydrolases"/>
    <property type="match status" value="1"/>
</dbReference>
<dbReference type="GO" id="GO:0005525">
    <property type="term" value="F:GTP binding"/>
    <property type="evidence" value="ECO:0007669"/>
    <property type="project" value="UniProtKB-KW"/>
</dbReference>
<evidence type="ECO:0000313" key="14">
    <source>
        <dbReference type="Proteomes" id="UP000070544"/>
    </source>
</evidence>
<dbReference type="SMART" id="SM00174">
    <property type="entry name" value="RHO"/>
    <property type="match status" value="1"/>
</dbReference>
<evidence type="ECO:0000313" key="13">
    <source>
        <dbReference type="EMBL" id="KXS18896.1"/>
    </source>
</evidence>
<dbReference type="FunFam" id="3.40.50.300:FF:000273">
    <property type="entry name" value="GTP-binding protein Rheb homolog"/>
    <property type="match status" value="1"/>
</dbReference>
<evidence type="ECO:0000256" key="10">
    <source>
        <dbReference type="ARBA" id="ARBA00037969"/>
    </source>
</evidence>
<evidence type="ECO:0000256" key="9">
    <source>
        <dbReference type="ARBA" id="ARBA00023289"/>
    </source>
</evidence>
<dbReference type="SUPFAM" id="SSF52540">
    <property type="entry name" value="P-loop containing nucleoside triphosphate hydrolases"/>
    <property type="match status" value="1"/>
</dbReference>
<keyword evidence="14" id="KW-1185">Reference proteome</keyword>
<dbReference type="EMBL" id="KQ965740">
    <property type="protein sequence ID" value="KXS18896.1"/>
    <property type="molecule type" value="Genomic_DNA"/>
</dbReference>
<dbReference type="STRING" id="1344416.A0A139AQ84"/>
<evidence type="ECO:0000256" key="1">
    <source>
        <dbReference type="ARBA" id="ARBA00022481"/>
    </source>
</evidence>
<dbReference type="PROSITE" id="PS51419">
    <property type="entry name" value="RAB"/>
    <property type="match status" value="1"/>
</dbReference>
<dbReference type="PROSITE" id="PS51420">
    <property type="entry name" value="RHO"/>
    <property type="match status" value="1"/>
</dbReference>
<dbReference type="GO" id="GO:1904263">
    <property type="term" value="P:positive regulation of TORC1 signaling"/>
    <property type="evidence" value="ECO:0007669"/>
    <property type="project" value="EnsemblFungi"/>
</dbReference>
<dbReference type="GO" id="GO:0003924">
    <property type="term" value="F:GTPase activity"/>
    <property type="evidence" value="ECO:0007669"/>
    <property type="project" value="EnsemblFungi"/>
</dbReference>
<evidence type="ECO:0000256" key="5">
    <source>
        <dbReference type="ARBA" id="ARBA00022842"/>
    </source>
</evidence>
<dbReference type="SMART" id="SM00175">
    <property type="entry name" value="RAB"/>
    <property type="match status" value="1"/>
</dbReference>
<keyword evidence="6" id="KW-0342">GTP-binding</keyword>
<evidence type="ECO:0000256" key="8">
    <source>
        <dbReference type="ARBA" id="ARBA00023288"/>
    </source>
</evidence>
<evidence type="ECO:0000256" key="7">
    <source>
        <dbReference type="ARBA" id="ARBA00023136"/>
    </source>
</evidence>
<keyword evidence="9" id="KW-0636">Prenylation</keyword>
<dbReference type="GO" id="GO:0046872">
    <property type="term" value="F:metal ion binding"/>
    <property type="evidence" value="ECO:0007669"/>
    <property type="project" value="UniProtKB-KW"/>
</dbReference>
<dbReference type="PRINTS" id="PR00449">
    <property type="entry name" value="RASTRNSFRMNG"/>
</dbReference>
<keyword evidence="5" id="KW-0460">Magnesium</keyword>
<comment type="catalytic activity">
    <reaction evidence="12">
        <text>GTP + H2O = GDP + phosphate + H(+)</text>
        <dbReference type="Rhea" id="RHEA:19669"/>
        <dbReference type="ChEBI" id="CHEBI:15377"/>
        <dbReference type="ChEBI" id="CHEBI:15378"/>
        <dbReference type="ChEBI" id="CHEBI:37565"/>
        <dbReference type="ChEBI" id="CHEBI:43474"/>
        <dbReference type="ChEBI" id="CHEBI:58189"/>
    </reaction>
    <physiologicalReaction direction="left-to-right" evidence="12">
        <dbReference type="Rhea" id="RHEA:19670"/>
    </physiologicalReaction>
</comment>
<dbReference type="CDD" id="cd04137">
    <property type="entry name" value="RheB"/>
    <property type="match status" value="1"/>
</dbReference>
<dbReference type="NCBIfam" id="TIGR00231">
    <property type="entry name" value="small_GTP"/>
    <property type="match status" value="1"/>
</dbReference>
<gene>
    <name evidence="13" type="ORF">M427DRAFT_95747</name>
</gene>
<dbReference type="InterPro" id="IPR027417">
    <property type="entry name" value="P-loop_NTPase"/>
</dbReference>
<keyword evidence="8" id="KW-0449">Lipoprotein</keyword>
<dbReference type="InterPro" id="IPR005225">
    <property type="entry name" value="Small_GTP-bd"/>
</dbReference>
<dbReference type="OrthoDB" id="5976022at2759"/>
<dbReference type="InterPro" id="IPR001806">
    <property type="entry name" value="Small_GTPase"/>
</dbReference>
<sequence length="187" mass="20995">MPNPPKTRRIAVLGFRAVGKSSLTVQFVENHFTEAYYPTIENTFTKVLKLRGQEYAMEIIDTAGQDEYSILNQKHSIGIHGYVLVYSITSRTSFEMVKIIREKILNYTGTDWVPTVVVGNKADLSVQRQVSVEDATKLSQEWNCSMVESSAKTNLNIQKIFELVLQEIEKGSAETGGEAKQTNCVIL</sequence>
<dbReference type="GO" id="GO:0016020">
    <property type="term" value="C:membrane"/>
    <property type="evidence" value="ECO:0007669"/>
    <property type="project" value="InterPro"/>
</dbReference>
<dbReference type="GO" id="GO:0019003">
    <property type="term" value="F:GDP binding"/>
    <property type="evidence" value="ECO:0007669"/>
    <property type="project" value="EnsemblFungi"/>
</dbReference>
<evidence type="ECO:0000256" key="3">
    <source>
        <dbReference type="ARBA" id="ARBA00022741"/>
    </source>
</evidence>
<name>A0A139AQ84_GONPJ</name>
<dbReference type="PROSITE" id="PS51421">
    <property type="entry name" value="RAS"/>
    <property type="match status" value="1"/>
</dbReference>
<evidence type="ECO:0000256" key="6">
    <source>
        <dbReference type="ARBA" id="ARBA00023134"/>
    </source>
</evidence>
<dbReference type="PANTHER" id="PTHR24070">
    <property type="entry name" value="RAS, DI-RAS, AND RHEB FAMILY MEMBERS OF SMALL GTPASE SUPERFAMILY"/>
    <property type="match status" value="1"/>
</dbReference>
<evidence type="ECO:0000256" key="11">
    <source>
        <dbReference type="ARBA" id="ARBA00046278"/>
    </source>
</evidence>